<evidence type="ECO:0008006" key="3">
    <source>
        <dbReference type="Google" id="ProtNLM"/>
    </source>
</evidence>
<gene>
    <name evidence="1" type="ORF">GCM10007424_23690</name>
</gene>
<proteinExistence type="predicted"/>
<dbReference type="InterPro" id="IPR027417">
    <property type="entry name" value="P-loop_NTPase"/>
</dbReference>
<protein>
    <recommendedName>
        <fullName evidence="3">Terminase large subunit gp17-like C-terminal domain-containing protein</fullName>
    </recommendedName>
</protein>
<organism evidence="1 2">
    <name type="scientific">Flavobacterium suaedae</name>
    <dbReference type="NCBI Taxonomy" id="1767027"/>
    <lineage>
        <taxon>Bacteria</taxon>
        <taxon>Pseudomonadati</taxon>
        <taxon>Bacteroidota</taxon>
        <taxon>Flavobacteriia</taxon>
        <taxon>Flavobacteriales</taxon>
        <taxon>Flavobacteriaceae</taxon>
        <taxon>Flavobacterium</taxon>
    </lineage>
</organism>
<name>A0ABQ1JZJ3_9FLAO</name>
<reference evidence="2" key="1">
    <citation type="journal article" date="2019" name="Int. J. Syst. Evol. Microbiol.">
        <title>The Global Catalogue of Microorganisms (GCM) 10K type strain sequencing project: providing services to taxonomists for standard genome sequencing and annotation.</title>
        <authorList>
            <consortium name="The Broad Institute Genomics Platform"/>
            <consortium name="The Broad Institute Genome Sequencing Center for Infectious Disease"/>
            <person name="Wu L."/>
            <person name="Ma J."/>
        </authorList>
    </citation>
    <scope>NUCLEOTIDE SEQUENCE [LARGE SCALE GENOMIC DNA]</scope>
    <source>
        <strain evidence="2">CGMCC 1.15461</strain>
    </source>
</reference>
<dbReference type="EMBL" id="BMJE01000006">
    <property type="protein sequence ID" value="GGB82928.1"/>
    <property type="molecule type" value="Genomic_DNA"/>
</dbReference>
<dbReference type="RefSeq" id="WP_188621517.1">
    <property type="nucleotide sequence ID" value="NZ_BMJE01000006.1"/>
</dbReference>
<dbReference type="Proteomes" id="UP000615760">
    <property type="component" value="Unassembled WGS sequence"/>
</dbReference>
<accession>A0ABQ1JZJ3</accession>
<comment type="caution">
    <text evidence="1">The sequence shown here is derived from an EMBL/GenBank/DDBJ whole genome shotgun (WGS) entry which is preliminary data.</text>
</comment>
<keyword evidence="2" id="KW-1185">Reference proteome</keyword>
<evidence type="ECO:0000313" key="2">
    <source>
        <dbReference type="Proteomes" id="UP000615760"/>
    </source>
</evidence>
<sequence length="510" mass="58907">MAKKSDKVILNEWQEFKENTKRATPIDLNETAAQKAKRIEQLEKHPEKWFKYYFPNYYTAEPELFHIKATKRVLNNPEYYEVRSWSRELSKSVRTMMEVLYLGLTGKKRNVLMVSATRDDAARLLEPYRLTLENNQRIINDYGIQENLGSWEEGEFKTRSGLAFRALGARQSPRGTRNEAIRPDVILIDDIDTDKECRNPEITKAKIEWIEQALIPTRSISVPLLIIACGNIIAKYCCITELGKKADTHEIINIRDKNGKSTWPSKNTEEMIDRALKPLSTSSQQKEYYNNPVLIGDIFKNAVWGKCPPLSQCEQVLTYADPATSNKDKSSTTSSGSTKGVGVIGYKDGKYYLYKIWLDIMSQSRFVGFMYDAKDWCLKNNIDTCRHWLENNSLQNPFYEQVLKKLILTVGRERNKRLTVSLDTRPKGDKFTRIEGTLEPIWRGGDLVFNIDEKNNPHMQRMEEQFVGVAPNSKFMDGPDLLEGGVWIIQNRTMSAETRYSLGARQNYHY</sequence>
<evidence type="ECO:0000313" key="1">
    <source>
        <dbReference type="EMBL" id="GGB82928.1"/>
    </source>
</evidence>
<dbReference type="Gene3D" id="3.40.50.300">
    <property type="entry name" value="P-loop containing nucleotide triphosphate hydrolases"/>
    <property type="match status" value="1"/>
</dbReference>